<dbReference type="InterPro" id="IPR000683">
    <property type="entry name" value="Gfo/Idh/MocA-like_OxRdtase_N"/>
</dbReference>
<gene>
    <name evidence="4" type="ORF">COY52_01645</name>
</gene>
<dbReference type="GO" id="GO:0016491">
    <property type="term" value="F:oxidoreductase activity"/>
    <property type="evidence" value="ECO:0007669"/>
    <property type="project" value="UniProtKB-KW"/>
</dbReference>
<dbReference type="PANTHER" id="PTHR43818">
    <property type="entry name" value="BCDNA.GH03377"/>
    <property type="match status" value="1"/>
</dbReference>
<organism evidence="4 5">
    <name type="scientific">Candidatus Desantisbacteria bacterium CG_4_10_14_0_8_um_filter_48_22</name>
    <dbReference type="NCBI Taxonomy" id="1974543"/>
    <lineage>
        <taxon>Bacteria</taxon>
        <taxon>Candidatus Desantisiibacteriota</taxon>
    </lineage>
</organism>
<feature type="domain" description="Gfo/Idh/MocA-like oxidoreductase N-terminal" evidence="2">
    <location>
        <begin position="4"/>
        <end position="122"/>
    </location>
</feature>
<dbReference type="SUPFAM" id="SSF51735">
    <property type="entry name" value="NAD(P)-binding Rossmann-fold domains"/>
    <property type="match status" value="1"/>
</dbReference>
<feature type="domain" description="GFO/IDH/MocA-like oxidoreductase" evidence="3">
    <location>
        <begin position="131"/>
        <end position="280"/>
    </location>
</feature>
<evidence type="ECO:0000256" key="1">
    <source>
        <dbReference type="ARBA" id="ARBA00023002"/>
    </source>
</evidence>
<proteinExistence type="predicted"/>
<evidence type="ECO:0000313" key="4">
    <source>
        <dbReference type="EMBL" id="PIZ18012.1"/>
    </source>
</evidence>
<dbReference type="AlphaFoldDB" id="A0A2M7SEQ1"/>
<accession>A0A2M7SEQ1</accession>
<name>A0A2M7SEQ1_9BACT</name>
<dbReference type="Proteomes" id="UP000229307">
    <property type="component" value="Unassembled WGS sequence"/>
</dbReference>
<keyword evidence="1" id="KW-0560">Oxidoreductase</keyword>
<dbReference type="Gene3D" id="3.30.360.10">
    <property type="entry name" value="Dihydrodipicolinate Reductase, domain 2"/>
    <property type="match status" value="1"/>
</dbReference>
<dbReference type="PANTHER" id="PTHR43818:SF11">
    <property type="entry name" value="BCDNA.GH03377"/>
    <property type="match status" value="1"/>
</dbReference>
<dbReference type="Gene3D" id="3.40.50.720">
    <property type="entry name" value="NAD(P)-binding Rossmann-like Domain"/>
    <property type="match status" value="1"/>
</dbReference>
<dbReference type="GO" id="GO:0000166">
    <property type="term" value="F:nucleotide binding"/>
    <property type="evidence" value="ECO:0007669"/>
    <property type="project" value="InterPro"/>
</dbReference>
<dbReference type="InterPro" id="IPR050463">
    <property type="entry name" value="Gfo/Idh/MocA_oxidrdct_glycsds"/>
</dbReference>
<dbReference type="InterPro" id="IPR055170">
    <property type="entry name" value="GFO_IDH_MocA-like_dom"/>
</dbReference>
<dbReference type="Pfam" id="PF22725">
    <property type="entry name" value="GFO_IDH_MocA_C3"/>
    <property type="match status" value="1"/>
</dbReference>
<sequence>MKKIKAGIIGTGFIGPAHVEAARRLGFVDMVALAEAGDEIAKQKAEKLCIPKAYGDYKEMLADKEIQVVHNCTPNSLHVRISSDIIKAGKHVISEKPLAMNSEEGTRLVSLAKEKGVVNAVDFNYRYYPLVQEAKAMIKKGKLGTIYTVMGSYLQDWLYLDTDYNWRVEPELGGNPRAVGDVGSHWCDLIQFITGSKIDSIFADMKIIHEYRKKPKKAIETYAGKELKPADYESKKVLTEDYATLLLNFDNGSKGVLTVCQCCAGRKNRLFFEVYGSKSAVVWDQETPNEMWIGYREKANEILVKDPSLLSPEAKAYAFYPGGHPEAYPDGLKNFLLRVYSFIAEGKDPVRDKPDFSTFVDGNDELLICDAVLESSKSAKWVAVKR</sequence>
<dbReference type="InterPro" id="IPR036291">
    <property type="entry name" value="NAD(P)-bd_dom_sf"/>
</dbReference>
<dbReference type="SUPFAM" id="SSF55347">
    <property type="entry name" value="Glyceraldehyde-3-phosphate dehydrogenase-like, C-terminal domain"/>
    <property type="match status" value="1"/>
</dbReference>
<comment type="caution">
    <text evidence="4">The sequence shown here is derived from an EMBL/GenBank/DDBJ whole genome shotgun (WGS) entry which is preliminary data.</text>
</comment>
<protein>
    <submittedName>
        <fullName evidence="4">Dehydrogenase</fullName>
    </submittedName>
</protein>
<dbReference type="Pfam" id="PF01408">
    <property type="entry name" value="GFO_IDH_MocA"/>
    <property type="match status" value="1"/>
</dbReference>
<evidence type="ECO:0000259" key="3">
    <source>
        <dbReference type="Pfam" id="PF22725"/>
    </source>
</evidence>
<evidence type="ECO:0000313" key="5">
    <source>
        <dbReference type="Proteomes" id="UP000229307"/>
    </source>
</evidence>
<evidence type="ECO:0000259" key="2">
    <source>
        <dbReference type="Pfam" id="PF01408"/>
    </source>
</evidence>
<dbReference type="EMBL" id="PFMR01000050">
    <property type="protein sequence ID" value="PIZ18012.1"/>
    <property type="molecule type" value="Genomic_DNA"/>
</dbReference>
<reference evidence="5" key="1">
    <citation type="submission" date="2017-09" db="EMBL/GenBank/DDBJ databases">
        <title>Depth-based differentiation of microbial function through sediment-hosted aquifers and enrichment of novel symbionts in the deep terrestrial subsurface.</title>
        <authorList>
            <person name="Probst A.J."/>
            <person name="Ladd B."/>
            <person name="Jarett J.K."/>
            <person name="Geller-Mcgrath D.E."/>
            <person name="Sieber C.M.K."/>
            <person name="Emerson J.B."/>
            <person name="Anantharaman K."/>
            <person name="Thomas B.C."/>
            <person name="Malmstrom R."/>
            <person name="Stieglmeier M."/>
            <person name="Klingl A."/>
            <person name="Woyke T."/>
            <person name="Ryan C.M."/>
            <person name="Banfield J.F."/>
        </authorList>
    </citation>
    <scope>NUCLEOTIDE SEQUENCE [LARGE SCALE GENOMIC DNA]</scope>
</reference>